<protein>
    <submittedName>
        <fullName evidence="2">Uncharacterized protein</fullName>
    </submittedName>
</protein>
<dbReference type="Proteomes" id="UP000015106">
    <property type="component" value="Chromosome 7"/>
</dbReference>
<sequence>MLRFGNWKRRLMMWINISETAGNCLIGEHTPGGGIREPEMQPPNRCTSTSNLSAQASSKRWWSAYSDENMPPEGLLELWLHLLNLCPSVEHGLH</sequence>
<reference evidence="2" key="3">
    <citation type="submission" date="2022-06" db="UniProtKB">
        <authorList>
            <consortium name="EnsemblPlants"/>
        </authorList>
    </citation>
    <scope>IDENTIFICATION</scope>
</reference>
<dbReference type="AlphaFoldDB" id="A0A8R7QZ14"/>
<dbReference type="EnsemblPlants" id="TuG1812G0700002066.01.T06">
    <property type="protein sequence ID" value="TuG1812G0700002066.01.T06"/>
    <property type="gene ID" value="TuG1812G0700002066.01"/>
</dbReference>
<evidence type="ECO:0000313" key="3">
    <source>
        <dbReference type="Proteomes" id="UP000015106"/>
    </source>
</evidence>
<name>A0A8R7QZ14_TRIUA</name>
<keyword evidence="3" id="KW-1185">Reference proteome</keyword>
<reference evidence="2" key="2">
    <citation type="submission" date="2018-03" db="EMBL/GenBank/DDBJ databases">
        <title>The Triticum urartu genome reveals the dynamic nature of wheat genome evolution.</title>
        <authorList>
            <person name="Ling H."/>
            <person name="Ma B."/>
            <person name="Shi X."/>
            <person name="Liu H."/>
            <person name="Dong L."/>
            <person name="Sun H."/>
            <person name="Cao Y."/>
            <person name="Gao Q."/>
            <person name="Zheng S."/>
            <person name="Li Y."/>
            <person name="Yu Y."/>
            <person name="Du H."/>
            <person name="Qi M."/>
            <person name="Li Y."/>
            <person name="Yu H."/>
            <person name="Cui Y."/>
            <person name="Wang N."/>
            <person name="Chen C."/>
            <person name="Wu H."/>
            <person name="Zhao Y."/>
            <person name="Zhang J."/>
            <person name="Li Y."/>
            <person name="Zhou W."/>
            <person name="Zhang B."/>
            <person name="Hu W."/>
            <person name="Eijk M."/>
            <person name="Tang J."/>
            <person name="Witsenboer H."/>
            <person name="Zhao S."/>
            <person name="Li Z."/>
            <person name="Zhang A."/>
            <person name="Wang D."/>
            <person name="Liang C."/>
        </authorList>
    </citation>
    <scope>NUCLEOTIDE SEQUENCE [LARGE SCALE GENOMIC DNA]</scope>
    <source>
        <strain evidence="2">cv. G1812</strain>
    </source>
</reference>
<accession>A0A8R7QZ14</accession>
<proteinExistence type="predicted"/>
<dbReference type="Gramene" id="TuG1812G0700002066.01.T06">
    <property type="protein sequence ID" value="TuG1812G0700002066.01.T06"/>
    <property type="gene ID" value="TuG1812G0700002066.01"/>
</dbReference>
<evidence type="ECO:0000256" key="1">
    <source>
        <dbReference type="SAM" id="MobiDB-lite"/>
    </source>
</evidence>
<evidence type="ECO:0000313" key="2">
    <source>
        <dbReference type="EnsemblPlants" id="TuG1812G0700002066.01.T06"/>
    </source>
</evidence>
<feature type="region of interest" description="Disordered" evidence="1">
    <location>
        <begin position="28"/>
        <end position="52"/>
    </location>
</feature>
<organism evidence="2 3">
    <name type="scientific">Triticum urartu</name>
    <name type="common">Red wild einkorn</name>
    <name type="synonym">Crithodium urartu</name>
    <dbReference type="NCBI Taxonomy" id="4572"/>
    <lineage>
        <taxon>Eukaryota</taxon>
        <taxon>Viridiplantae</taxon>
        <taxon>Streptophyta</taxon>
        <taxon>Embryophyta</taxon>
        <taxon>Tracheophyta</taxon>
        <taxon>Spermatophyta</taxon>
        <taxon>Magnoliopsida</taxon>
        <taxon>Liliopsida</taxon>
        <taxon>Poales</taxon>
        <taxon>Poaceae</taxon>
        <taxon>BOP clade</taxon>
        <taxon>Pooideae</taxon>
        <taxon>Triticodae</taxon>
        <taxon>Triticeae</taxon>
        <taxon>Triticinae</taxon>
        <taxon>Triticum</taxon>
    </lineage>
</organism>
<reference evidence="3" key="1">
    <citation type="journal article" date="2013" name="Nature">
        <title>Draft genome of the wheat A-genome progenitor Triticum urartu.</title>
        <authorList>
            <person name="Ling H.Q."/>
            <person name="Zhao S."/>
            <person name="Liu D."/>
            <person name="Wang J."/>
            <person name="Sun H."/>
            <person name="Zhang C."/>
            <person name="Fan H."/>
            <person name="Li D."/>
            <person name="Dong L."/>
            <person name="Tao Y."/>
            <person name="Gao C."/>
            <person name="Wu H."/>
            <person name="Li Y."/>
            <person name="Cui Y."/>
            <person name="Guo X."/>
            <person name="Zheng S."/>
            <person name="Wang B."/>
            <person name="Yu K."/>
            <person name="Liang Q."/>
            <person name="Yang W."/>
            <person name="Lou X."/>
            <person name="Chen J."/>
            <person name="Feng M."/>
            <person name="Jian J."/>
            <person name="Zhang X."/>
            <person name="Luo G."/>
            <person name="Jiang Y."/>
            <person name="Liu J."/>
            <person name="Wang Z."/>
            <person name="Sha Y."/>
            <person name="Zhang B."/>
            <person name="Wu H."/>
            <person name="Tang D."/>
            <person name="Shen Q."/>
            <person name="Xue P."/>
            <person name="Zou S."/>
            <person name="Wang X."/>
            <person name="Liu X."/>
            <person name="Wang F."/>
            <person name="Yang Y."/>
            <person name="An X."/>
            <person name="Dong Z."/>
            <person name="Zhang K."/>
            <person name="Zhang X."/>
            <person name="Luo M.C."/>
            <person name="Dvorak J."/>
            <person name="Tong Y."/>
            <person name="Wang J."/>
            <person name="Yang H."/>
            <person name="Li Z."/>
            <person name="Wang D."/>
            <person name="Zhang A."/>
            <person name="Wang J."/>
        </authorList>
    </citation>
    <scope>NUCLEOTIDE SEQUENCE</scope>
    <source>
        <strain evidence="3">cv. G1812</strain>
    </source>
</reference>